<dbReference type="InterPro" id="IPR002818">
    <property type="entry name" value="DJ-1/PfpI"/>
</dbReference>
<evidence type="ECO:0000313" key="6">
    <source>
        <dbReference type="EMBL" id="MFD2562328.1"/>
    </source>
</evidence>
<dbReference type="PANTHER" id="PTHR48094">
    <property type="entry name" value="PROTEIN/NUCLEIC ACID DEGLYCASE DJ-1-RELATED"/>
    <property type="match status" value="1"/>
</dbReference>
<protein>
    <submittedName>
        <fullName evidence="6">Type 1 glutamine amidotransferase domain-containing protein</fullName>
    </submittedName>
</protein>
<dbReference type="InterPro" id="IPR029062">
    <property type="entry name" value="Class_I_gatase-like"/>
</dbReference>
<gene>
    <name evidence="6" type="ORF">ACFSR1_06565</name>
</gene>
<evidence type="ECO:0000256" key="1">
    <source>
        <dbReference type="ARBA" id="ARBA00023016"/>
    </source>
</evidence>
<dbReference type="Proteomes" id="UP001597319">
    <property type="component" value="Unassembled WGS sequence"/>
</dbReference>
<organism evidence="6 7">
    <name type="scientific">Aquimarina rubra</name>
    <dbReference type="NCBI Taxonomy" id="1920033"/>
    <lineage>
        <taxon>Bacteria</taxon>
        <taxon>Pseudomonadati</taxon>
        <taxon>Bacteroidota</taxon>
        <taxon>Flavobacteriia</taxon>
        <taxon>Flavobacteriales</taxon>
        <taxon>Flavobacteriaceae</taxon>
        <taxon>Aquimarina</taxon>
    </lineage>
</organism>
<evidence type="ECO:0000259" key="5">
    <source>
        <dbReference type="Pfam" id="PF01965"/>
    </source>
</evidence>
<comment type="caution">
    <text evidence="6">The sequence shown here is derived from an EMBL/GenBank/DDBJ whole genome shotgun (WGS) entry which is preliminary data.</text>
</comment>
<keyword evidence="2" id="KW-0456">Lyase</keyword>
<evidence type="ECO:0000256" key="4">
    <source>
        <dbReference type="SAM" id="SignalP"/>
    </source>
</evidence>
<keyword evidence="7" id="KW-1185">Reference proteome</keyword>
<evidence type="ECO:0000256" key="3">
    <source>
        <dbReference type="ARBA" id="ARBA00038493"/>
    </source>
</evidence>
<dbReference type="Pfam" id="PF01965">
    <property type="entry name" value="DJ-1_PfpI"/>
    <property type="match status" value="1"/>
</dbReference>
<feature type="signal peptide" evidence="4">
    <location>
        <begin position="1"/>
        <end position="19"/>
    </location>
</feature>
<feature type="chain" id="PRO_5045615871" evidence="4">
    <location>
        <begin position="20"/>
        <end position="260"/>
    </location>
</feature>
<dbReference type="RefSeq" id="WP_378290827.1">
    <property type="nucleotide sequence ID" value="NZ_JBHULE010000008.1"/>
</dbReference>
<dbReference type="InterPro" id="IPR050325">
    <property type="entry name" value="Prot/Nucl_acid_deglycase"/>
</dbReference>
<evidence type="ECO:0000313" key="7">
    <source>
        <dbReference type="Proteomes" id="UP001597319"/>
    </source>
</evidence>
<proteinExistence type="inferred from homology"/>
<dbReference type="PANTHER" id="PTHR48094:SF11">
    <property type="entry name" value="GLUTATHIONE-INDEPENDENT GLYOXALASE HSP31-RELATED"/>
    <property type="match status" value="1"/>
</dbReference>
<reference evidence="7" key="1">
    <citation type="journal article" date="2019" name="Int. J. Syst. Evol. Microbiol.">
        <title>The Global Catalogue of Microorganisms (GCM) 10K type strain sequencing project: providing services to taxonomists for standard genome sequencing and annotation.</title>
        <authorList>
            <consortium name="The Broad Institute Genomics Platform"/>
            <consortium name="The Broad Institute Genome Sequencing Center for Infectious Disease"/>
            <person name="Wu L."/>
            <person name="Ma J."/>
        </authorList>
    </citation>
    <scope>NUCLEOTIDE SEQUENCE [LARGE SCALE GENOMIC DNA]</scope>
    <source>
        <strain evidence="7">KCTC 52274</strain>
    </source>
</reference>
<dbReference type="SUPFAM" id="SSF52317">
    <property type="entry name" value="Class I glutamine amidotransferase-like"/>
    <property type="match status" value="1"/>
</dbReference>
<dbReference type="CDD" id="cd03141">
    <property type="entry name" value="GATase1_Hsp31_like"/>
    <property type="match status" value="1"/>
</dbReference>
<dbReference type="Gene3D" id="3.40.50.880">
    <property type="match status" value="1"/>
</dbReference>
<keyword evidence="4" id="KW-0732">Signal</keyword>
<comment type="similarity">
    <text evidence="3">Belongs to the peptidase C56 family. HSP31-like subfamily.</text>
</comment>
<sequence length="260" mass="28822">MKKTIHFLFLFASFLLTYAQGVDKSIPTVNGQNSGRILFIVSNAHFYGDSEQNTSNHFSEIVHAYDVFDKAGYKMDFVSPEGGAIPIGYINTSDSLQKQYLYDNDFMDALEHTHKPAKIKASNYVAVYYGGGGAAMFGVPENKDIQRIVMQMYENHKGIIATICHGTAGIVNLKTKDGTYLVSGKKVNGFPDAFENMEADYYKTFPFSIQQLITKRGGDFQFSPKGWDGFMVADDRLITGQDPSAAASVAKKVVDVLQRL</sequence>
<name>A0ABW5LBN9_9FLAO</name>
<evidence type="ECO:0000256" key="2">
    <source>
        <dbReference type="ARBA" id="ARBA00023239"/>
    </source>
</evidence>
<dbReference type="EMBL" id="JBHULE010000008">
    <property type="protein sequence ID" value="MFD2562328.1"/>
    <property type="molecule type" value="Genomic_DNA"/>
</dbReference>
<keyword evidence="6" id="KW-0315">Glutamine amidotransferase</keyword>
<keyword evidence="1" id="KW-0346">Stress response</keyword>
<accession>A0ABW5LBN9</accession>
<feature type="domain" description="DJ-1/PfpI" evidence="5">
    <location>
        <begin position="60"/>
        <end position="254"/>
    </location>
</feature>